<dbReference type="InterPro" id="IPR023346">
    <property type="entry name" value="Lysozyme-like_dom_sf"/>
</dbReference>
<dbReference type="PROSITE" id="PS51909">
    <property type="entry name" value="LYSOZYME_I"/>
    <property type="match status" value="1"/>
</dbReference>
<dbReference type="PROSITE" id="PS00018">
    <property type="entry name" value="EF_HAND_1"/>
    <property type="match status" value="1"/>
</dbReference>
<keyword evidence="6" id="KW-0044">Antibiotic</keyword>
<evidence type="ECO:0000313" key="11">
    <source>
        <dbReference type="EMBL" id="KAK8749176.1"/>
    </source>
</evidence>
<gene>
    <name evidence="11" type="ORF">OTU49_015717</name>
</gene>
<dbReference type="GO" id="GO:0042742">
    <property type="term" value="P:defense response to bacterium"/>
    <property type="evidence" value="ECO:0007669"/>
    <property type="project" value="UniProtKB-KW"/>
</dbReference>
<feature type="disulfide bond" evidence="9">
    <location>
        <begin position="121"/>
        <end position="143"/>
    </location>
</feature>
<reference evidence="11 12" key="1">
    <citation type="journal article" date="2024" name="BMC Genomics">
        <title>Genome assembly of redclaw crayfish (Cherax quadricarinatus) provides insights into its immune adaptation and hypoxia tolerance.</title>
        <authorList>
            <person name="Liu Z."/>
            <person name="Zheng J."/>
            <person name="Li H."/>
            <person name="Fang K."/>
            <person name="Wang S."/>
            <person name="He J."/>
            <person name="Zhou D."/>
            <person name="Weng S."/>
            <person name="Chi M."/>
            <person name="Gu Z."/>
            <person name="He J."/>
            <person name="Li F."/>
            <person name="Wang M."/>
        </authorList>
    </citation>
    <scope>NUCLEOTIDE SEQUENCE [LARGE SCALE GENOMIC DNA]</scope>
    <source>
        <strain evidence="11">ZL_2023a</strain>
    </source>
</reference>
<evidence type="ECO:0000256" key="5">
    <source>
        <dbReference type="ARBA" id="ARBA00022801"/>
    </source>
</evidence>
<comment type="catalytic activity">
    <reaction evidence="1">
        <text>Hydrolysis of (1-&gt;4)-beta-linkages between N-acetylmuramic acid and N-acetyl-D-glucosamine residues in a peptidoglycan and between N-acetyl-D-glucosamine residues in chitodextrins.</text>
        <dbReference type="EC" id="3.2.1.17"/>
    </reaction>
</comment>
<evidence type="ECO:0000256" key="6">
    <source>
        <dbReference type="ARBA" id="ARBA00023022"/>
    </source>
</evidence>
<dbReference type="GO" id="GO:0031640">
    <property type="term" value="P:killing of cells of another organism"/>
    <property type="evidence" value="ECO:0007669"/>
    <property type="project" value="UniProtKB-KW"/>
</dbReference>
<dbReference type="SUPFAM" id="SSF53955">
    <property type="entry name" value="Lysozyme-like"/>
    <property type="match status" value="1"/>
</dbReference>
<evidence type="ECO:0000256" key="3">
    <source>
        <dbReference type="ARBA" id="ARBA00022529"/>
    </source>
</evidence>
<dbReference type="Gene3D" id="1.10.530.10">
    <property type="match status" value="1"/>
</dbReference>
<dbReference type="CDD" id="cd16890">
    <property type="entry name" value="lyz_i"/>
    <property type="match status" value="1"/>
</dbReference>
<keyword evidence="3" id="KW-0929">Antimicrobial</keyword>
<feature type="signal peptide" evidence="10">
    <location>
        <begin position="1"/>
        <end position="22"/>
    </location>
</feature>
<organism evidence="11 12">
    <name type="scientific">Cherax quadricarinatus</name>
    <name type="common">Australian red claw crayfish</name>
    <dbReference type="NCBI Taxonomy" id="27406"/>
    <lineage>
        <taxon>Eukaryota</taxon>
        <taxon>Metazoa</taxon>
        <taxon>Ecdysozoa</taxon>
        <taxon>Arthropoda</taxon>
        <taxon>Crustacea</taxon>
        <taxon>Multicrustacea</taxon>
        <taxon>Malacostraca</taxon>
        <taxon>Eumalacostraca</taxon>
        <taxon>Eucarida</taxon>
        <taxon>Decapoda</taxon>
        <taxon>Pleocyemata</taxon>
        <taxon>Astacidea</taxon>
        <taxon>Parastacoidea</taxon>
        <taxon>Parastacidae</taxon>
        <taxon>Cherax</taxon>
    </lineage>
</organism>
<dbReference type="EC" id="3.2.1.17" evidence="2"/>
<dbReference type="GO" id="GO:0003796">
    <property type="term" value="F:lysozyme activity"/>
    <property type="evidence" value="ECO:0007669"/>
    <property type="project" value="UniProtKB-EC"/>
</dbReference>
<dbReference type="InterPro" id="IPR018247">
    <property type="entry name" value="EF_Hand_1_Ca_BS"/>
</dbReference>
<protein>
    <recommendedName>
        <fullName evidence="2">lysozyme</fullName>
        <ecNumber evidence="2">3.2.1.17</ecNumber>
    </recommendedName>
</protein>
<name>A0AAW0YB21_CHEQU</name>
<dbReference type="PANTHER" id="PTHR11195:SF13">
    <property type="entry name" value="INVERTEBRATE-TYPE LYSOZYME 2-RELATED"/>
    <property type="match status" value="1"/>
</dbReference>
<feature type="disulfide bond" evidence="9">
    <location>
        <begin position="49"/>
        <end position="60"/>
    </location>
</feature>
<evidence type="ECO:0000256" key="2">
    <source>
        <dbReference type="ARBA" id="ARBA00012732"/>
    </source>
</evidence>
<evidence type="ECO:0000256" key="8">
    <source>
        <dbReference type="ARBA" id="ARBA00023295"/>
    </source>
</evidence>
<comment type="caution">
    <text evidence="11">The sequence shown here is derived from an EMBL/GenBank/DDBJ whole genome shotgun (WGS) entry which is preliminary data.</text>
</comment>
<accession>A0AAW0YB21</accession>
<dbReference type="PANTHER" id="PTHR11195">
    <property type="entry name" value="DESTABILASE-RELATED"/>
    <property type="match status" value="1"/>
</dbReference>
<keyword evidence="4" id="KW-0081">Bacteriolytic enzyme</keyword>
<evidence type="ECO:0000256" key="4">
    <source>
        <dbReference type="ARBA" id="ARBA00022638"/>
    </source>
</evidence>
<dbReference type="EMBL" id="JARKIK010000010">
    <property type="protein sequence ID" value="KAK8749176.1"/>
    <property type="molecule type" value="Genomic_DNA"/>
</dbReference>
<keyword evidence="10" id="KW-0732">Signal</keyword>
<keyword evidence="12" id="KW-1185">Reference proteome</keyword>
<feature type="disulfide bond" evidence="9">
    <location>
        <begin position="32"/>
        <end position="129"/>
    </location>
</feature>
<feature type="chain" id="PRO_5043687860" description="lysozyme" evidence="10">
    <location>
        <begin position="23"/>
        <end position="174"/>
    </location>
</feature>
<dbReference type="Pfam" id="PF05497">
    <property type="entry name" value="Destabilase"/>
    <property type="match status" value="1"/>
</dbReference>
<dbReference type="AlphaFoldDB" id="A0AAW0YB21"/>
<feature type="disulfide bond" evidence="9">
    <location>
        <begin position="37"/>
        <end position="43"/>
    </location>
</feature>
<feature type="disulfide bond" evidence="9">
    <location>
        <begin position="92"/>
        <end position="98"/>
    </location>
</feature>
<evidence type="ECO:0000256" key="1">
    <source>
        <dbReference type="ARBA" id="ARBA00000632"/>
    </source>
</evidence>
<keyword evidence="7 9" id="KW-1015">Disulfide bond</keyword>
<sequence length="174" mass="19203">MALVMTVLQALTVAFMIAFIYGQNNNTVSSECLACICEASTNCNASTTCFTPEQSGGFYCGAFHISREYWLDADRPVIKGDKPGSKDSFNNCMLDLVCSAQTVERYMKKFTSGRRRLNGDCNGNGKIDCDDFFRIHRLGAFNCENPSILNSTAYKKFTTCWDVVQAASLAKSIS</sequence>
<dbReference type="InterPro" id="IPR008597">
    <property type="entry name" value="Invert_lysozyme"/>
</dbReference>
<evidence type="ECO:0000256" key="9">
    <source>
        <dbReference type="PIRSR" id="PIRSR608597-3"/>
    </source>
</evidence>
<keyword evidence="8" id="KW-0326">Glycosidase</keyword>
<evidence type="ECO:0000256" key="10">
    <source>
        <dbReference type="SAM" id="SignalP"/>
    </source>
</evidence>
<evidence type="ECO:0000313" key="12">
    <source>
        <dbReference type="Proteomes" id="UP001445076"/>
    </source>
</evidence>
<proteinExistence type="predicted"/>
<evidence type="ECO:0000256" key="7">
    <source>
        <dbReference type="ARBA" id="ARBA00023157"/>
    </source>
</evidence>
<keyword evidence="5" id="KW-0378">Hydrolase</keyword>
<dbReference type="Proteomes" id="UP001445076">
    <property type="component" value="Unassembled WGS sequence"/>
</dbReference>